<reference evidence="1" key="1">
    <citation type="submission" date="2016-03" db="EMBL/GenBank/DDBJ databases">
        <title>Microsymbionts genomes from the relict species Vavilovia formosa.</title>
        <authorList>
            <person name="Chirak E."/>
            <person name="Kimeklis A."/>
            <person name="Kopat V."/>
            <person name="Andronov E."/>
        </authorList>
    </citation>
    <scope>NUCLEOTIDE SEQUENCE [LARGE SCALE GENOMIC DNA]</scope>
    <source>
        <strain evidence="1">Vaf12</strain>
    </source>
</reference>
<evidence type="ECO:0000313" key="1">
    <source>
        <dbReference type="EMBL" id="KZA98452.1"/>
    </source>
</evidence>
<accession>A0A154ID32</accession>
<comment type="caution">
    <text evidence="1">The sequence shown here is derived from an EMBL/GenBank/DDBJ whole genome shotgun (WGS) entry which is preliminary data.</text>
</comment>
<gene>
    <name evidence="1" type="ORF">A4A59_27365</name>
</gene>
<dbReference type="OrthoDB" id="8369296at2"/>
<proteinExistence type="predicted"/>
<sequence length="91" mass="10429">MFMEKLVRETERLQLICSMLDTMRRADKDRNARGWTSPIGMLKITRCCAVISELGTSIAKAGYRECDRQALEEIMRETRQVLHLLNARAAG</sequence>
<dbReference type="AlphaFoldDB" id="A0A154ID32"/>
<name>A0A154ID32_RHILE</name>
<dbReference type="EMBL" id="LVYU01000115">
    <property type="protein sequence ID" value="KZA98452.1"/>
    <property type="molecule type" value="Genomic_DNA"/>
</dbReference>
<protein>
    <submittedName>
        <fullName evidence="1">Uncharacterized protein</fullName>
    </submittedName>
</protein>
<dbReference type="GeneID" id="303205412"/>
<dbReference type="RefSeq" id="WP_020048201.1">
    <property type="nucleotide sequence ID" value="NZ_CP071626.1"/>
</dbReference>
<organism evidence="1">
    <name type="scientific">Rhizobium leguminosarum</name>
    <dbReference type="NCBI Taxonomy" id="384"/>
    <lineage>
        <taxon>Bacteria</taxon>
        <taxon>Pseudomonadati</taxon>
        <taxon>Pseudomonadota</taxon>
        <taxon>Alphaproteobacteria</taxon>
        <taxon>Hyphomicrobiales</taxon>
        <taxon>Rhizobiaceae</taxon>
        <taxon>Rhizobium/Agrobacterium group</taxon>
        <taxon>Rhizobium</taxon>
    </lineage>
</organism>